<comment type="caution">
    <text evidence="1">The sequence shown here is derived from an EMBL/GenBank/DDBJ whole genome shotgun (WGS) entry which is preliminary data.</text>
</comment>
<dbReference type="AlphaFoldDB" id="A0A1F8AH79"/>
<name>A0A1F8AH79_9EURO</name>
<reference evidence="1 2" key="1">
    <citation type="journal article" date="2016" name="Genome Biol. Evol.">
        <title>Draft genome sequence of an aflatoxigenic Aspergillus species, A. bombycis.</title>
        <authorList>
            <person name="Moore G.G."/>
            <person name="Mack B.M."/>
            <person name="Beltz S.B."/>
            <person name="Gilbert M.K."/>
        </authorList>
    </citation>
    <scope>NUCLEOTIDE SEQUENCE [LARGE SCALE GENOMIC DNA]</scope>
    <source>
        <strain evidence="2">NRRL 26010</strain>
    </source>
</reference>
<organism evidence="1 2">
    <name type="scientific">Aspergillus bombycis</name>
    <dbReference type="NCBI Taxonomy" id="109264"/>
    <lineage>
        <taxon>Eukaryota</taxon>
        <taxon>Fungi</taxon>
        <taxon>Dikarya</taxon>
        <taxon>Ascomycota</taxon>
        <taxon>Pezizomycotina</taxon>
        <taxon>Eurotiomycetes</taxon>
        <taxon>Eurotiomycetidae</taxon>
        <taxon>Eurotiales</taxon>
        <taxon>Aspergillaceae</taxon>
        <taxon>Aspergillus</taxon>
    </lineage>
</organism>
<dbReference type="GeneID" id="34443583"/>
<dbReference type="Proteomes" id="UP000179179">
    <property type="component" value="Unassembled WGS sequence"/>
</dbReference>
<evidence type="ECO:0000313" key="1">
    <source>
        <dbReference type="EMBL" id="OGM51071.1"/>
    </source>
</evidence>
<accession>A0A1F8AH79</accession>
<evidence type="ECO:0000313" key="2">
    <source>
        <dbReference type="Proteomes" id="UP000179179"/>
    </source>
</evidence>
<dbReference type="RefSeq" id="XP_022394788.1">
    <property type="nucleotide sequence ID" value="XM_022527323.1"/>
</dbReference>
<sequence>MFGHASSDTPNSPKNAVITNPAFSKAIQDVILPYLGDLKSSTIPGNEYMALAKLTQEYEGRFMRDMRDLDVLGLDERLSRINSPALLRTSDGSMYFEAGHSYARLEPWNLSNQPLHELKSQFYLIRLKKGHLMTLLSGYAQENLVGEDKESA</sequence>
<gene>
    <name evidence="1" type="ORF">ABOM_000193</name>
</gene>
<protein>
    <submittedName>
        <fullName evidence="1">Uncharacterized protein</fullName>
    </submittedName>
</protein>
<dbReference type="EMBL" id="LYCR01000001">
    <property type="protein sequence ID" value="OGM51071.1"/>
    <property type="molecule type" value="Genomic_DNA"/>
</dbReference>
<proteinExistence type="predicted"/>
<keyword evidence="2" id="KW-1185">Reference proteome</keyword>
<dbReference type="STRING" id="109264.A0A1F8AH79"/>
<dbReference type="OrthoDB" id="10492930at2759"/>